<evidence type="ECO:0000313" key="9">
    <source>
        <dbReference type="EMBL" id="RZN63594.1"/>
    </source>
</evidence>
<dbReference type="GO" id="GO:0005886">
    <property type="term" value="C:plasma membrane"/>
    <property type="evidence" value="ECO:0007669"/>
    <property type="project" value="UniProtKB-SubCell"/>
</dbReference>
<keyword evidence="10" id="KW-1185">Reference proteome</keyword>
<dbReference type="Proteomes" id="UP000316217">
    <property type="component" value="Unassembled WGS sequence"/>
</dbReference>
<dbReference type="InterPro" id="IPR002751">
    <property type="entry name" value="CbiM/NikMN"/>
</dbReference>
<dbReference type="Proteomes" id="UP000277582">
    <property type="component" value="Unassembled WGS sequence"/>
</dbReference>
<dbReference type="RefSeq" id="WP_125672002.1">
    <property type="nucleotide sequence ID" value="NZ_RCOS01000125.1"/>
</dbReference>
<gene>
    <name evidence="8" type="primary">cbiM</name>
    <name evidence="8" type="ORF">D6D85_10955</name>
    <name evidence="9" type="ORF">EF810_00475</name>
</gene>
<dbReference type="OrthoDB" id="71235at2157"/>
<dbReference type="EMBL" id="RCOS01000125">
    <property type="protein sequence ID" value="RSN73236.1"/>
    <property type="molecule type" value="Genomic_DNA"/>
</dbReference>
<dbReference type="PANTHER" id="PTHR34229:SF1">
    <property type="entry name" value="METAL TRANSPORT PROTEIN HI_1621-RELATED"/>
    <property type="match status" value="1"/>
</dbReference>
<keyword evidence="4 7" id="KW-0812">Transmembrane</keyword>
<accession>A0A3R9QTY7</accession>
<evidence type="ECO:0000256" key="6">
    <source>
        <dbReference type="ARBA" id="ARBA00023136"/>
    </source>
</evidence>
<name>A0A3R9QTY7_9CREN</name>
<evidence type="ECO:0000313" key="10">
    <source>
        <dbReference type="Proteomes" id="UP000277582"/>
    </source>
</evidence>
<dbReference type="AlphaFoldDB" id="A0A3R9QTY7"/>
<evidence type="ECO:0000256" key="2">
    <source>
        <dbReference type="ARBA" id="ARBA00022448"/>
    </source>
</evidence>
<dbReference type="PANTHER" id="PTHR34229">
    <property type="entry name" value="METAL TRANSPORT PROTEIN HI_1621-RELATED"/>
    <property type="match status" value="1"/>
</dbReference>
<dbReference type="EMBL" id="RXII01000008">
    <property type="protein sequence ID" value="RZN63594.1"/>
    <property type="molecule type" value="Genomic_DNA"/>
</dbReference>
<reference evidence="8 10" key="1">
    <citation type="submission" date="2018-10" db="EMBL/GenBank/DDBJ databases">
        <title>Co-occurring genomic capacity for anaerobic methane metabolism and dissimilatory sulfite reduction discovered in the Korarchaeota.</title>
        <authorList>
            <person name="Mckay L.J."/>
            <person name="Dlakic M."/>
            <person name="Fields M.W."/>
            <person name="Delmont T.O."/>
            <person name="Eren A.M."/>
            <person name="Jay Z.J."/>
            <person name="Klingelsmith K.B."/>
            <person name="Rusch D.B."/>
            <person name="Inskeep W.P."/>
        </authorList>
    </citation>
    <scope>NUCLEOTIDE SEQUENCE [LARGE SCALE GENOMIC DNA]</scope>
    <source>
        <strain evidence="8 10">MDKW</strain>
    </source>
</reference>
<feature type="transmembrane region" description="Helical" evidence="7">
    <location>
        <begin position="140"/>
        <end position="164"/>
    </location>
</feature>
<proteinExistence type="predicted"/>
<dbReference type="Pfam" id="PF01891">
    <property type="entry name" value="CbiM"/>
    <property type="match status" value="1"/>
</dbReference>
<keyword evidence="5 7" id="KW-1133">Transmembrane helix</keyword>
<evidence type="ECO:0000313" key="8">
    <source>
        <dbReference type="EMBL" id="RSN73236.1"/>
    </source>
</evidence>
<dbReference type="GO" id="GO:0000041">
    <property type="term" value="P:transition metal ion transport"/>
    <property type="evidence" value="ECO:0007669"/>
    <property type="project" value="InterPro"/>
</dbReference>
<comment type="subcellular location">
    <subcellularLocation>
        <location evidence="1">Cell membrane</location>
        <topology evidence="1">Multi-pass membrane protein</topology>
    </subcellularLocation>
</comment>
<feature type="transmembrane region" description="Helical" evidence="7">
    <location>
        <begin position="72"/>
        <end position="97"/>
    </location>
</feature>
<feature type="transmembrane region" description="Helical" evidence="7">
    <location>
        <begin position="103"/>
        <end position="128"/>
    </location>
</feature>
<evidence type="ECO:0000256" key="1">
    <source>
        <dbReference type="ARBA" id="ARBA00004651"/>
    </source>
</evidence>
<feature type="transmembrane region" description="Helical" evidence="7">
    <location>
        <begin position="7"/>
        <end position="28"/>
    </location>
</feature>
<evidence type="ECO:0000256" key="4">
    <source>
        <dbReference type="ARBA" id="ARBA00022692"/>
    </source>
</evidence>
<keyword evidence="6 7" id="KW-0472">Membrane</keyword>
<dbReference type="NCBIfam" id="NF008873">
    <property type="entry name" value="PRK11909.1"/>
    <property type="match status" value="1"/>
</dbReference>
<dbReference type="Gene3D" id="1.10.1760.20">
    <property type="match status" value="1"/>
</dbReference>
<evidence type="ECO:0000313" key="11">
    <source>
        <dbReference type="Proteomes" id="UP000316217"/>
    </source>
</evidence>
<evidence type="ECO:0000256" key="7">
    <source>
        <dbReference type="SAM" id="Phobius"/>
    </source>
</evidence>
<keyword evidence="2" id="KW-0813">Transport</keyword>
<reference evidence="9 11" key="2">
    <citation type="journal article" date="2019" name="Nat. Microbiol.">
        <title>Wide diversity of methane and short-chain alkane metabolisms in uncultured archaea.</title>
        <authorList>
            <person name="Borrel G."/>
            <person name="Adam P.S."/>
            <person name="McKay L.J."/>
            <person name="Chen L.X."/>
            <person name="Sierra-Garcia I.N."/>
            <person name="Sieber C.M."/>
            <person name="Letourneur Q."/>
            <person name="Ghozlane A."/>
            <person name="Andersen G.L."/>
            <person name="Li W.J."/>
            <person name="Hallam S.J."/>
            <person name="Muyzer G."/>
            <person name="de Oliveira V.M."/>
            <person name="Inskeep W.P."/>
            <person name="Banfield J.F."/>
            <person name="Gribaldo S."/>
        </authorList>
    </citation>
    <scope>NUCLEOTIDE SEQUENCE [LARGE SCALE GENOMIC DNA]</scope>
    <source>
        <strain evidence="9">NM4</strain>
    </source>
</reference>
<keyword evidence="3" id="KW-1003">Cell membrane</keyword>
<protein>
    <submittedName>
        <fullName evidence="8">Cobalt transporter CbiM</fullName>
    </submittedName>
</protein>
<comment type="caution">
    <text evidence="8">The sequence shown here is derived from an EMBL/GenBank/DDBJ whole genome shotgun (WGS) entry which is preliminary data.</text>
</comment>
<evidence type="ECO:0000256" key="3">
    <source>
        <dbReference type="ARBA" id="ARBA00022475"/>
    </source>
</evidence>
<feature type="transmembrane region" description="Helical" evidence="7">
    <location>
        <begin position="40"/>
        <end position="60"/>
    </location>
</feature>
<organism evidence="8 10">
    <name type="scientific">Candidatus Methanodesulfokora washburnensis</name>
    <dbReference type="NCBI Taxonomy" id="2478471"/>
    <lineage>
        <taxon>Archaea</taxon>
        <taxon>Thermoproteota</taxon>
        <taxon>Candidatus Korarchaeia</taxon>
        <taxon>Candidatus Korarchaeia incertae sedis</taxon>
        <taxon>Candidatus Methanodesulfokora</taxon>
    </lineage>
</organism>
<evidence type="ECO:0000256" key="5">
    <source>
        <dbReference type="ARBA" id="ARBA00022989"/>
    </source>
</evidence>
<sequence>MHIPDGYLGPVTCAFFYIVMVPIWYLAFKKAREKLESRTVPVLAVLSAFSFIFMMFNWPIPDGTTGHGVGGALISALMGPYAATIAVTVALLIQAIFFGDGGITAFGANCFNMAFILPFTSYLIMNLFKKVMKDERKATVIGAAVGGYVGITLAAIFCGLEIGIQPFVEPGYCPYSFWLSVPAMAFAHLTVAGPVEGIVTGLVLEYLYRYSPDYLKLEKIGPKILGV</sequence>